<reference evidence="1 2" key="1">
    <citation type="submission" date="2017-12" db="EMBL/GenBank/DDBJ databases">
        <authorList>
            <person name="Hurst M.R.H."/>
        </authorList>
    </citation>
    <scope>NUCLEOTIDE SEQUENCE [LARGE SCALE GENOMIC DNA]</scope>
    <source>
        <strain evidence="1 2">SY-3-19</strain>
    </source>
</reference>
<organism evidence="1 2">
    <name type="scientific">Hyphococcus luteus</name>
    <dbReference type="NCBI Taxonomy" id="2058213"/>
    <lineage>
        <taxon>Bacteria</taxon>
        <taxon>Pseudomonadati</taxon>
        <taxon>Pseudomonadota</taxon>
        <taxon>Alphaproteobacteria</taxon>
        <taxon>Parvularculales</taxon>
        <taxon>Parvularculaceae</taxon>
        <taxon>Hyphococcus</taxon>
    </lineage>
</organism>
<dbReference type="RefSeq" id="WP_104831447.1">
    <property type="nucleotide sequence ID" value="NZ_PJCH01000015.1"/>
</dbReference>
<evidence type="ECO:0000313" key="2">
    <source>
        <dbReference type="Proteomes" id="UP000239504"/>
    </source>
</evidence>
<dbReference type="Proteomes" id="UP000239504">
    <property type="component" value="Unassembled WGS sequence"/>
</dbReference>
<dbReference type="AlphaFoldDB" id="A0A2S7K140"/>
<accession>A0A2S7K140</accession>
<proteinExistence type="predicted"/>
<evidence type="ECO:0000313" key="1">
    <source>
        <dbReference type="EMBL" id="PQA86235.1"/>
    </source>
</evidence>
<dbReference type="InterPro" id="IPR018707">
    <property type="entry name" value="LpxR"/>
</dbReference>
<sequence>MNGAGGRFFRVSRPGVGIDASPNAGISVGNVLTQGKTGLTFHVGQNLEGNYWPPRIRPSLAGAGYYRGVDAASWYLFAGAEGRAVARNIFLDGNTWRASLSVEKRHLVADVQAGAVIQIKSFQIAYTYVWRTKEFATQDTRHEFGALSLSAKF</sequence>
<dbReference type="Pfam" id="PF09982">
    <property type="entry name" value="LpxR"/>
    <property type="match status" value="1"/>
</dbReference>
<protein>
    <recommendedName>
        <fullName evidence="3">DUF2219 domain-containing protein</fullName>
    </recommendedName>
</protein>
<dbReference type="InterPro" id="IPR037107">
    <property type="entry name" value="Put_OMP_sf"/>
</dbReference>
<comment type="caution">
    <text evidence="1">The sequence shown here is derived from an EMBL/GenBank/DDBJ whole genome shotgun (WGS) entry which is preliminary data.</text>
</comment>
<evidence type="ECO:0008006" key="3">
    <source>
        <dbReference type="Google" id="ProtNLM"/>
    </source>
</evidence>
<dbReference type="OrthoDB" id="9776275at2"/>
<keyword evidence="2" id="KW-1185">Reference proteome</keyword>
<name>A0A2S7K140_9PROT</name>
<dbReference type="EMBL" id="PJCH01000015">
    <property type="protein sequence ID" value="PQA86235.1"/>
    <property type="molecule type" value="Genomic_DNA"/>
</dbReference>
<dbReference type="Gene3D" id="2.40.128.140">
    <property type="entry name" value="Outer membrane protein"/>
    <property type="match status" value="1"/>
</dbReference>
<gene>
    <name evidence="1" type="ORF">CW354_17955</name>
</gene>